<dbReference type="Pfam" id="PF00350">
    <property type="entry name" value="Dynamin_N"/>
    <property type="match status" value="1"/>
</dbReference>
<organism evidence="2 3">
    <name type="scientific">Scleromatobacter humisilvae</name>
    <dbReference type="NCBI Taxonomy" id="2897159"/>
    <lineage>
        <taxon>Bacteria</taxon>
        <taxon>Pseudomonadati</taxon>
        <taxon>Pseudomonadota</taxon>
        <taxon>Betaproteobacteria</taxon>
        <taxon>Burkholderiales</taxon>
        <taxon>Sphaerotilaceae</taxon>
        <taxon>Scleromatobacter</taxon>
    </lineage>
</organism>
<dbReference type="PANTHER" id="PTHR43681:SF1">
    <property type="entry name" value="SARCALUMENIN"/>
    <property type="match status" value="1"/>
</dbReference>
<dbReference type="Proteomes" id="UP001139353">
    <property type="component" value="Unassembled WGS sequence"/>
</dbReference>
<dbReference type="InterPro" id="IPR027417">
    <property type="entry name" value="P-loop_NTPase"/>
</dbReference>
<dbReference type="RefSeq" id="WP_275684970.1">
    <property type="nucleotide sequence ID" value="NZ_JAJLJH010000011.1"/>
</dbReference>
<evidence type="ECO:0000259" key="1">
    <source>
        <dbReference type="Pfam" id="PF00350"/>
    </source>
</evidence>
<accession>A0A9X1YM66</accession>
<evidence type="ECO:0000313" key="2">
    <source>
        <dbReference type="EMBL" id="MCK9688919.1"/>
    </source>
</evidence>
<name>A0A9X1YM66_9BURK</name>
<dbReference type="AlphaFoldDB" id="A0A9X1YM66"/>
<keyword evidence="3" id="KW-1185">Reference proteome</keyword>
<dbReference type="EMBL" id="JAJLJH010000011">
    <property type="protein sequence ID" value="MCK9688919.1"/>
    <property type="molecule type" value="Genomic_DNA"/>
</dbReference>
<reference evidence="2" key="1">
    <citation type="submission" date="2021-11" db="EMBL/GenBank/DDBJ databases">
        <title>BS-T2-15 a new species belonging to the Comamonadaceae family isolated from the soil of a French oak forest.</title>
        <authorList>
            <person name="Mieszkin S."/>
            <person name="Alain K."/>
        </authorList>
    </citation>
    <scope>NUCLEOTIDE SEQUENCE</scope>
    <source>
        <strain evidence="2">BS-T2-15</strain>
    </source>
</reference>
<gene>
    <name evidence="2" type="ORF">LPC04_24660</name>
</gene>
<protein>
    <submittedName>
        <fullName evidence="2">Dynamin family protein</fullName>
    </submittedName>
</protein>
<dbReference type="SUPFAM" id="SSF52540">
    <property type="entry name" value="P-loop containing nucleoside triphosphate hydrolases"/>
    <property type="match status" value="1"/>
</dbReference>
<feature type="domain" description="Dynamin N-terminal" evidence="1">
    <location>
        <begin position="60"/>
        <end position="274"/>
    </location>
</feature>
<comment type="caution">
    <text evidence="2">The sequence shown here is derived from an EMBL/GenBank/DDBJ whole genome shotgun (WGS) entry which is preliminary data.</text>
</comment>
<evidence type="ECO:0000313" key="3">
    <source>
        <dbReference type="Proteomes" id="UP001139353"/>
    </source>
</evidence>
<dbReference type="Gene3D" id="3.40.50.300">
    <property type="entry name" value="P-loop containing nucleotide triphosphate hydrolases"/>
    <property type="match status" value="1"/>
</dbReference>
<dbReference type="InterPro" id="IPR045063">
    <property type="entry name" value="Dynamin_N"/>
</dbReference>
<dbReference type="PANTHER" id="PTHR43681">
    <property type="entry name" value="TRANSMEMBRANE GTPASE FZO"/>
    <property type="match status" value="1"/>
</dbReference>
<sequence length="661" mass="73649">MTKDQSLVPGLDALAQWRQSLARELASLTKFFTSNDLLSAPSAEISESLRQRLLADKLVVAFVAEFSRGKSELINAIFFADTGRRILPASPGRTTMCPVELAWDDKDPPMLDLLPIDTRREGQSLTELRATRDGWKRVPLDPSNPEALSASLSEVTHTRKVPPDVARELGLWSDTDPEDNPPLDEEGLVEVPAWRHAMINYPHPLLARGLVVLDTPGLNAIGTEPELTLGLLPGAHAALFLLGADAGVTKSDLSVWNEHLGGQSMACFVVLNKVDMLADPLLTDAQNEALIQKQCEVTAQTLQMPRDRVFPVSARTALHARLNNNQADLEKSRLPELEAALTNELLPARQQVLTHALVQGVEQLRAQVNARLRDQRRQNSEQLLELRGLRGKSGARVRHLLDRVQEDAAEFERCVARLTALRAVQSRLLRDTQNQLSSERIRAEVKELQAALNSGWLHLGARQAFLGMCDKLRHALSDSEVTTSEAREMLQGTFRQLNAEFGFSLSIALPPELAQHREDLAAIERGYNRYFGLSETLRMASSAFKERFVRMLVSKLRVVFETAARDIELWHQAASAQMEAQLRDRRRSFRKRRESLERIQQAAGDLEERVTDVEAQSARIEALITDVALRCETLAVIARRGPTGIESEHIEIPFDATTATA</sequence>
<dbReference type="InterPro" id="IPR051943">
    <property type="entry name" value="TRAFAC_Dynamin-like_GTPase"/>
</dbReference>
<proteinExistence type="predicted"/>